<accession>A0A182IDV6</accession>
<dbReference type="EMBL" id="APCN01007076">
    <property type="status" value="NOT_ANNOTATED_CDS"/>
    <property type="molecule type" value="Genomic_DNA"/>
</dbReference>
<keyword evidence="2" id="KW-1185">Reference proteome</keyword>
<dbReference type="InterPro" id="IPR040676">
    <property type="entry name" value="DUF5641"/>
</dbReference>
<name>A0A182IDV6_ANOAR</name>
<evidence type="ECO:0000313" key="2">
    <source>
        <dbReference type="Proteomes" id="UP000075840"/>
    </source>
</evidence>
<sequence length="365" mass="42242">KRNAQLAQHYHCAELVKSSIVYVGDFRGKFNGESPRYRTSQGKHWQHVKGSENPADILSRGALPNQLTKEWFQGPHWLSNNEYTWSFPGEKSDIDESQLERKRQVISEVYLELVEDMTTLAFLTAFRRFISRRGYPSDVYTDNGLNFREEQRELINFIFHLLSDDSCQATTREETMKCGITWHFIPPRAPKFGRLWEAAVKLNKKTLTKLFGSQRLSFADMSTVLTQIEAQLNSRPLTPLSEDLEELNVLTPGHFLIREALLTLPDANHVTTPENRLKHFEQLQQLVQRHWQQWSKEYICELHNVSQKGLRSKKIEIGQMVIVKEDLPPNEWCLGRVIGVHPGSDQVVRVVTIKTSKGTYKRPVS</sequence>
<dbReference type="VEuPathDB" id="VectorBase:AARA21_013652"/>
<evidence type="ECO:0000313" key="1">
    <source>
        <dbReference type="EnsemblMetazoa" id="AARA011781-PA"/>
    </source>
</evidence>
<reference evidence="1" key="1">
    <citation type="submission" date="2022-08" db="UniProtKB">
        <authorList>
            <consortium name="EnsemblMetazoa"/>
        </authorList>
    </citation>
    <scope>IDENTIFICATION</scope>
    <source>
        <strain evidence="1">Dongola</strain>
    </source>
</reference>
<dbReference type="VEuPathDB" id="VectorBase:AARA21_007135"/>
<organism evidence="1 2">
    <name type="scientific">Anopheles arabiensis</name>
    <name type="common">Mosquito</name>
    <dbReference type="NCBI Taxonomy" id="7173"/>
    <lineage>
        <taxon>Eukaryota</taxon>
        <taxon>Metazoa</taxon>
        <taxon>Ecdysozoa</taxon>
        <taxon>Arthropoda</taxon>
        <taxon>Hexapoda</taxon>
        <taxon>Insecta</taxon>
        <taxon>Pterygota</taxon>
        <taxon>Neoptera</taxon>
        <taxon>Endopterygota</taxon>
        <taxon>Diptera</taxon>
        <taxon>Nematocera</taxon>
        <taxon>Culicoidea</taxon>
        <taxon>Culicidae</taxon>
        <taxon>Anophelinae</taxon>
        <taxon>Anopheles</taxon>
    </lineage>
</organism>
<dbReference type="EnsemblMetazoa" id="AARA011781-RA">
    <property type="protein sequence ID" value="AARA011781-PA"/>
    <property type="gene ID" value="AARA011781"/>
</dbReference>
<dbReference type="AlphaFoldDB" id="A0A182IDV6"/>
<dbReference type="InterPro" id="IPR036397">
    <property type="entry name" value="RNaseH_sf"/>
</dbReference>
<dbReference type="SUPFAM" id="SSF53098">
    <property type="entry name" value="Ribonuclease H-like"/>
    <property type="match status" value="1"/>
</dbReference>
<dbReference type="Gene3D" id="3.30.420.10">
    <property type="entry name" value="Ribonuclease H-like superfamily/Ribonuclease H"/>
    <property type="match status" value="1"/>
</dbReference>
<dbReference type="GO" id="GO:0015074">
    <property type="term" value="P:DNA integration"/>
    <property type="evidence" value="ECO:0007669"/>
    <property type="project" value="InterPro"/>
</dbReference>
<dbReference type="Proteomes" id="UP000075840">
    <property type="component" value="Unassembled WGS sequence"/>
</dbReference>
<dbReference type="PROSITE" id="PS50994">
    <property type="entry name" value="INTEGRASE"/>
    <property type="match status" value="1"/>
</dbReference>
<dbReference type="Pfam" id="PF18701">
    <property type="entry name" value="DUF5641"/>
    <property type="match status" value="1"/>
</dbReference>
<dbReference type="PANTHER" id="PTHR47331">
    <property type="entry name" value="PHD-TYPE DOMAIN-CONTAINING PROTEIN"/>
    <property type="match status" value="1"/>
</dbReference>
<proteinExistence type="predicted"/>
<dbReference type="VEuPathDB" id="VectorBase:AARA011781"/>
<protein>
    <submittedName>
        <fullName evidence="1">Uncharacterized protein</fullName>
    </submittedName>
</protein>
<dbReference type="GO" id="GO:0003676">
    <property type="term" value="F:nucleic acid binding"/>
    <property type="evidence" value="ECO:0007669"/>
    <property type="project" value="InterPro"/>
</dbReference>
<dbReference type="InterPro" id="IPR001584">
    <property type="entry name" value="Integrase_cat-core"/>
</dbReference>
<dbReference type="InterPro" id="IPR012337">
    <property type="entry name" value="RNaseH-like_sf"/>
</dbReference>